<feature type="region of interest" description="Disordered" evidence="1">
    <location>
        <begin position="178"/>
        <end position="471"/>
    </location>
</feature>
<feature type="domain" description="Coilin N-terminal" evidence="2">
    <location>
        <begin position="25"/>
        <end position="229"/>
    </location>
</feature>
<feature type="compositionally biased region" description="Basic and acidic residues" evidence="1">
    <location>
        <begin position="422"/>
        <end position="436"/>
    </location>
</feature>
<feature type="compositionally biased region" description="Polar residues" evidence="1">
    <location>
        <begin position="388"/>
        <end position="408"/>
    </location>
</feature>
<evidence type="ECO:0000259" key="2">
    <source>
        <dbReference type="Pfam" id="PF15862"/>
    </source>
</evidence>
<feature type="compositionally biased region" description="Basic residues" evidence="1">
    <location>
        <begin position="242"/>
        <end position="253"/>
    </location>
</feature>
<dbReference type="Pfam" id="PF23086">
    <property type="entry name" value="Tudor_Coilin"/>
    <property type="match status" value="1"/>
</dbReference>
<dbReference type="GO" id="GO:0030620">
    <property type="term" value="F:U2 snRNA binding"/>
    <property type="evidence" value="ECO:0007669"/>
    <property type="project" value="TreeGrafter"/>
</dbReference>
<feature type="compositionally biased region" description="Basic residues" evidence="1">
    <location>
        <begin position="305"/>
        <end position="317"/>
    </location>
</feature>
<dbReference type="Proteomes" id="UP001152523">
    <property type="component" value="Unassembled WGS sequence"/>
</dbReference>
<dbReference type="PANTHER" id="PTHR15197">
    <property type="entry name" value="COILIN P80"/>
    <property type="match status" value="1"/>
</dbReference>
<dbReference type="GO" id="GO:0000387">
    <property type="term" value="P:spliceosomal snRNP assembly"/>
    <property type="evidence" value="ECO:0007669"/>
    <property type="project" value="TreeGrafter"/>
</dbReference>
<evidence type="ECO:0000313" key="5">
    <source>
        <dbReference type="Proteomes" id="UP001152523"/>
    </source>
</evidence>
<dbReference type="GO" id="GO:0015030">
    <property type="term" value="C:Cajal body"/>
    <property type="evidence" value="ECO:0007669"/>
    <property type="project" value="TreeGrafter"/>
</dbReference>
<dbReference type="PANTHER" id="PTHR15197:SF0">
    <property type="entry name" value="COILIN"/>
    <property type="match status" value="1"/>
</dbReference>
<organism evidence="4 5">
    <name type="scientific">Cuscuta epithymum</name>
    <dbReference type="NCBI Taxonomy" id="186058"/>
    <lineage>
        <taxon>Eukaryota</taxon>
        <taxon>Viridiplantae</taxon>
        <taxon>Streptophyta</taxon>
        <taxon>Embryophyta</taxon>
        <taxon>Tracheophyta</taxon>
        <taxon>Spermatophyta</taxon>
        <taxon>Magnoliopsida</taxon>
        <taxon>eudicotyledons</taxon>
        <taxon>Gunneridae</taxon>
        <taxon>Pentapetalae</taxon>
        <taxon>asterids</taxon>
        <taxon>lamiids</taxon>
        <taxon>Solanales</taxon>
        <taxon>Convolvulaceae</taxon>
        <taxon>Cuscuteae</taxon>
        <taxon>Cuscuta</taxon>
        <taxon>Cuscuta subgen. Cuscuta</taxon>
    </lineage>
</organism>
<proteinExistence type="predicted"/>
<reference evidence="4" key="1">
    <citation type="submission" date="2022-07" db="EMBL/GenBank/DDBJ databases">
        <authorList>
            <person name="Macas J."/>
            <person name="Novak P."/>
            <person name="Neumann P."/>
        </authorList>
    </citation>
    <scope>NUCLEOTIDE SEQUENCE</scope>
</reference>
<gene>
    <name evidence="4" type="ORF">CEPIT_LOCUS6302</name>
</gene>
<dbReference type="EMBL" id="CAMAPF010000031">
    <property type="protein sequence ID" value="CAH9077752.1"/>
    <property type="molecule type" value="Genomic_DNA"/>
</dbReference>
<dbReference type="GO" id="GO:0030619">
    <property type="term" value="F:U1 snRNA binding"/>
    <property type="evidence" value="ECO:0007669"/>
    <property type="project" value="TreeGrafter"/>
</dbReference>
<dbReference type="AlphaFoldDB" id="A0AAV0CL99"/>
<protein>
    <recommendedName>
        <fullName evidence="6">Coilin</fullName>
    </recommendedName>
</protein>
<feature type="region of interest" description="Disordered" evidence="1">
    <location>
        <begin position="556"/>
        <end position="577"/>
    </location>
</feature>
<comment type="caution">
    <text evidence="4">The sequence shown here is derived from an EMBL/GenBank/DDBJ whole genome shotgun (WGS) entry which is preliminary data.</text>
</comment>
<accession>A0AAV0CL99</accession>
<evidence type="ECO:0000313" key="4">
    <source>
        <dbReference type="EMBL" id="CAH9077752.1"/>
    </source>
</evidence>
<feature type="compositionally biased region" description="Basic residues" evidence="1">
    <location>
        <begin position="365"/>
        <end position="378"/>
    </location>
</feature>
<name>A0AAV0CL99_9ASTE</name>
<evidence type="ECO:0000259" key="3">
    <source>
        <dbReference type="Pfam" id="PF23086"/>
    </source>
</evidence>
<keyword evidence="5" id="KW-1185">Reference proteome</keyword>
<feature type="compositionally biased region" description="Basic and acidic residues" evidence="1">
    <location>
        <begin position="444"/>
        <end position="458"/>
    </location>
</feature>
<evidence type="ECO:0008006" key="6">
    <source>
        <dbReference type="Google" id="ProtNLM"/>
    </source>
</evidence>
<dbReference type="InterPro" id="IPR024822">
    <property type="entry name" value="Coilin"/>
</dbReference>
<dbReference type="Pfam" id="PF15862">
    <property type="entry name" value="Coilin_N"/>
    <property type="match status" value="1"/>
</dbReference>
<sequence>MEEICSRIKVIFQGGILTDSQISEGLENTWVLLKPQQQKTISDFSSYILQLFHLNESCPGGVVLSMDGFVLPPFESTSILKDKDVISVKRRLGTSGPFLLANEEFNKEMKSYESEEPKGNKKDEVCATSHLMDKLGGDEICKNRKVGGKRKQGILAIECNEAPLESQPLLLANEEFTEENGKDEKVHGASSLNDKLDEGATSKKRKASEKLHSSKKKKHHSEVEEPDIDAQAEHTDKAQLVLKRKKSSSHKKQKIYDSIEKDDAETSEDNVIAPVTKMKKKHRSVAEEPDIDAQTEHTKKGQLVSKRKKNNIHKKQKISNSNEKDDAGTSEDNVIAPVTNMNDNLLETEKDNVETTAMSEETPKRRSRNAKRKSIKRKWLQEMAKIQKANTDSQSEAIKNWREMQSNSVREEPAGRQNGHKNWKEMQSKSIREETAGRSNGHKNWKEIQSRSCRDDATGHSNGHKSSADIHSESYKNWKEMQSKSGREDSAGLPNRHENWKEMQFKSVTEDAADLPNGHGQSTPERGEASYQLKGLLHSVDLPINDMVKDAKEHIESGAKNNSCDKPNQDGDSDDETEVVPVEIRPGHFRFEPLGKERTMEPNQLNVVESFQWNGITSKRRGQKWGTEKSSFTQRNEVNYSNRKQSEMPNAKILNHSNEPFDFTELPFLSGSLKQGDVIAYRFLELSSTWTPELSSYRVGEVSSYDSQLGVVSLMPVPEFPILCKKSDGDDESSMQPVANYKEDGSLEIEFSALAEVRILQHKMRVPVSSSGGVAGDNTTLLKRTADVQTPAPIPTENKNLINDSEENSVIIEDNNVDPWEQISEALNAKKQQLSQETNCDRESSGKTWSYKSLRGSALGPTMALLRSKNQI</sequence>
<feature type="domain" description="Coilin tudor" evidence="3">
    <location>
        <begin position="660"/>
        <end position="762"/>
    </location>
</feature>
<dbReference type="InterPro" id="IPR031722">
    <property type="entry name" value="Coilin_N"/>
</dbReference>
<evidence type="ECO:0000256" key="1">
    <source>
        <dbReference type="SAM" id="MobiDB-lite"/>
    </source>
</evidence>
<feature type="compositionally biased region" description="Basic residues" evidence="1">
    <location>
        <begin position="202"/>
        <end position="220"/>
    </location>
</feature>
<dbReference type="InterPro" id="IPR056398">
    <property type="entry name" value="Tudor_Coilin"/>
</dbReference>